<reference evidence="1 2" key="1">
    <citation type="submission" date="2024-03" db="EMBL/GenBank/DDBJ databases">
        <title>A Dehalogenimonas Isolated from Estuarine Sediments Dihaloeliminates Chlorinated Alkanes.</title>
        <authorList>
            <person name="Yang Y."/>
            <person name="Wang H."/>
        </authorList>
    </citation>
    <scope>NUCLEOTIDE SEQUENCE [LARGE SCALE GENOMIC DNA]</scope>
    <source>
        <strain evidence="1 2">W</strain>
    </source>
</reference>
<protein>
    <recommendedName>
        <fullName evidence="3">Thioredoxin-like fold domain-containing protein</fullName>
    </recommendedName>
</protein>
<sequence>MLGGSAEVIDIETIDADAAEFAPVVEAFNRYGIWALPVVTLDGKVVSVGITAPEQIASAVKQEIGQTSQAG</sequence>
<evidence type="ECO:0000313" key="1">
    <source>
        <dbReference type="EMBL" id="WWX25032.1"/>
    </source>
</evidence>
<evidence type="ECO:0000313" key="2">
    <source>
        <dbReference type="Proteomes" id="UP001375370"/>
    </source>
</evidence>
<keyword evidence="2" id="KW-1185">Reference proteome</keyword>
<organism evidence="1 2">
    <name type="scientific">Candidatus Dehalogenimonas loeffleri</name>
    <dbReference type="NCBI Taxonomy" id="3127115"/>
    <lineage>
        <taxon>Bacteria</taxon>
        <taxon>Bacillati</taxon>
        <taxon>Chloroflexota</taxon>
        <taxon>Dehalococcoidia</taxon>
        <taxon>Dehalococcoidales</taxon>
        <taxon>Dehalococcoidaceae</taxon>
        <taxon>Dehalogenimonas</taxon>
    </lineage>
</organism>
<gene>
    <name evidence="1" type="ORF">V8247_07160</name>
</gene>
<accession>A0ABZ2J290</accession>
<name>A0ABZ2J290_9CHLR</name>
<proteinExistence type="predicted"/>
<evidence type="ECO:0008006" key="3">
    <source>
        <dbReference type="Google" id="ProtNLM"/>
    </source>
</evidence>
<dbReference type="EMBL" id="CP146612">
    <property type="protein sequence ID" value="WWX25032.1"/>
    <property type="molecule type" value="Genomic_DNA"/>
</dbReference>
<dbReference type="Proteomes" id="UP001375370">
    <property type="component" value="Chromosome"/>
</dbReference>
<dbReference type="RefSeq" id="WP_338737165.1">
    <property type="nucleotide sequence ID" value="NZ_CP146612.1"/>
</dbReference>